<reference evidence="3" key="1">
    <citation type="submission" date="2019-03" db="EMBL/GenBank/DDBJ databases">
        <title>Complete Genome Sequence of Serratia marcescens Myophage MTx.</title>
        <authorList>
            <person name="Graham K."/>
            <person name="Freeman M."/>
            <person name="Newkirk H."/>
            <person name="Liu M."/>
            <person name="Ramsey J."/>
            <person name="Cahill J."/>
        </authorList>
    </citation>
    <scope>NUCLEOTIDE SEQUENCE [LARGE SCALE GENOMIC DNA]</scope>
</reference>
<dbReference type="Proteomes" id="UP000309130">
    <property type="component" value="Segment"/>
</dbReference>
<dbReference type="Pfam" id="PF00182">
    <property type="entry name" value="Glyco_hydro_19"/>
    <property type="match status" value="1"/>
</dbReference>
<gene>
    <name evidence="2" type="ORF">CPT_MTx_057</name>
</gene>
<dbReference type="SUPFAM" id="SSF53955">
    <property type="entry name" value="Lysozyme-like"/>
    <property type="match status" value="1"/>
</dbReference>
<dbReference type="PANTHER" id="PTHR34408">
    <property type="entry name" value="FAMILY PROTEIN, PUTATIVE-RELATED"/>
    <property type="match status" value="1"/>
</dbReference>
<evidence type="ECO:0000259" key="1">
    <source>
        <dbReference type="Pfam" id="PF00182"/>
    </source>
</evidence>
<dbReference type="PANTHER" id="PTHR34408:SF1">
    <property type="entry name" value="GLYCOSYL HYDROLASE FAMILY 19 DOMAIN-CONTAINING PROTEIN HI_1415"/>
    <property type="match status" value="1"/>
</dbReference>
<keyword evidence="3" id="KW-1185">Reference proteome</keyword>
<accession>A0A482MGV2</accession>
<sequence>MKLTIDIIVASTGATRDVASKWLDALQAACDKYEINNRRRVAMFMANLGVESGGLTQVAENMNYSAKRMAAVWPGRYAVDAKATIKQPNALALSLANNPQKLANNVYANRLGNGDEASGDGWNFRGQGPIQMTGRDNITRAGKAIGVDLASNPALLQTPEVGAMASAWFWSTNDLNRAADLDMFSQSVKKINGQLPCDANNGEVRRALYRAGLLAIDTAE</sequence>
<proteinExistence type="predicted"/>
<dbReference type="InterPro" id="IPR023346">
    <property type="entry name" value="Lysozyme-like_dom_sf"/>
</dbReference>
<dbReference type="GO" id="GO:0004568">
    <property type="term" value="F:chitinase activity"/>
    <property type="evidence" value="ECO:0007669"/>
    <property type="project" value="InterPro"/>
</dbReference>
<protein>
    <submittedName>
        <fullName evidence="2">Endolysin</fullName>
    </submittedName>
</protein>
<evidence type="ECO:0000313" key="2">
    <source>
        <dbReference type="EMBL" id="QBQ72363.1"/>
    </source>
</evidence>
<organism evidence="2 3">
    <name type="scientific">Serratia phage MTx</name>
    <dbReference type="NCBI Taxonomy" id="2557553"/>
    <lineage>
        <taxon>Viruses</taxon>
        <taxon>Duplodnaviria</taxon>
        <taxon>Heunggongvirae</taxon>
        <taxon>Uroviricota</taxon>
        <taxon>Caudoviricetes</taxon>
        <taxon>Lindbergviridae</taxon>
        <taxon>Myosmarvirus</taxon>
        <taxon>Myosmarvirus MTx</taxon>
    </lineage>
</organism>
<dbReference type="GO" id="GO:0016998">
    <property type="term" value="P:cell wall macromolecule catabolic process"/>
    <property type="evidence" value="ECO:0007669"/>
    <property type="project" value="InterPro"/>
</dbReference>
<dbReference type="EMBL" id="MK618717">
    <property type="protein sequence ID" value="QBQ72363.1"/>
    <property type="molecule type" value="Genomic_DNA"/>
</dbReference>
<dbReference type="Gene3D" id="1.10.530.10">
    <property type="match status" value="1"/>
</dbReference>
<dbReference type="InterPro" id="IPR000726">
    <property type="entry name" value="Glyco_hydro_19_cat"/>
</dbReference>
<dbReference type="GO" id="GO:0006032">
    <property type="term" value="P:chitin catabolic process"/>
    <property type="evidence" value="ECO:0007669"/>
    <property type="project" value="InterPro"/>
</dbReference>
<feature type="domain" description="Glycoside hydrolase family 19 catalytic" evidence="1">
    <location>
        <begin position="120"/>
        <end position="178"/>
    </location>
</feature>
<name>A0A482MGV2_9CAUD</name>
<evidence type="ECO:0000313" key="3">
    <source>
        <dbReference type="Proteomes" id="UP000309130"/>
    </source>
</evidence>
<dbReference type="InterPro" id="IPR052354">
    <property type="entry name" value="Cell_Wall_Dynamics_Protein"/>
</dbReference>